<feature type="domain" description="RRM" evidence="3">
    <location>
        <begin position="7"/>
        <end position="84"/>
    </location>
</feature>
<keyword evidence="1 2" id="KW-0694">RNA-binding</keyword>
<proteinExistence type="predicted"/>
<evidence type="ECO:0000259" key="3">
    <source>
        <dbReference type="PROSITE" id="PS50102"/>
    </source>
</evidence>
<dbReference type="InterPro" id="IPR012677">
    <property type="entry name" value="Nucleotide-bd_a/b_plait_sf"/>
</dbReference>
<dbReference type="InterPro" id="IPR035979">
    <property type="entry name" value="RBD_domain_sf"/>
</dbReference>
<sequence length="394" mass="44264">MARGGIITLYVGNLPEKLHWCGLRQAFRRHGDLVDAYIAKKLDRQGKLFGFVRYSKMRDARRAMESFNGFKIFGFRLVVFLTRYNARTSYWKKQKVVPQSLNQRRAEGIEEKNVAIESHKLEEAGKVAVNGNNGGCKKISGFVDNETLWMLGKCLVGTMAKDYSTKEPGDNVVASQNPIQERISDDILAMGSVRDEAQIEEEVGDFEVGDGELYGSEGKGVANISPGQKEKEIPNSRAAIRRGHKTPNLATLKEKALASSYQNFLMDLGDEVEAIEELVSITEMELQKSFDGVVTIGRCFVVASLAWLVSNVHLVWLSFGWSLDYVGVFLCNLDYMYASNWKSMVLKLQAQEELLACFVLEAYVDFGYGQIWRLIAYCGVARSRKELEVRCGLV</sequence>
<evidence type="ECO:0000313" key="4">
    <source>
        <dbReference type="EMBL" id="KAK8535526.1"/>
    </source>
</evidence>
<accession>A0ABR2DD63</accession>
<evidence type="ECO:0000256" key="1">
    <source>
        <dbReference type="ARBA" id="ARBA00022884"/>
    </source>
</evidence>
<dbReference type="Gene3D" id="3.30.70.330">
    <property type="match status" value="1"/>
</dbReference>
<protein>
    <recommendedName>
        <fullName evidence="3">RRM domain-containing protein</fullName>
    </recommendedName>
</protein>
<name>A0ABR2DD63_9ROSI</name>
<comment type="caution">
    <text evidence="4">The sequence shown here is derived from an EMBL/GenBank/DDBJ whole genome shotgun (WGS) entry which is preliminary data.</text>
</comment>
<dbReference type="EMBL" id="JBBPBM010000030">
    <property type="protein sequence ID" value="KAK8535526.1"/>
    <property type="molecule type" value="Genomic_DNA"/>
</dbReference>
<dbReference type="SUPFAM" id="SSF54928">
    <property type="entry name" value="RNA-binding domain, RBD"/>
    <property type="match status" value="1"/>
</dbReference>
<organism evidence="4 5">
    <name type="scientific">Hibiscus sabdariffa</name>
    <name type="common">roselle</name>
    <dbReference type="NCBI Taxonomy" id="183260"/>
    <lineage>
        <taxon>Eukaryota</taxon>
        <taxon>Viridiplantae</taxon>
        <taxon>Streptophyta</taxon>
        <taxon>Embryophyta</taxon>
        <taxon>Tracheophyta</taxon>
        <taxon>Spermatophyta</taxon>
        <taxon>Magnoliopsida</taxon>
        <taxon>eudicotyledons</taxon>
        <taxon>Gunneridae</taxon>
        <taxon>Pentapetalae</taxon>
        <taxon>rosids</taxon>
        <taxon>malvids</taxon>
        <taxon>Malvales</taxon>
        <taxon>Malvaceae</taxon>
        <taxon>Malvoideae</taxon>
        <taxon>Hibiscus</taxon>
    </lineage>
</organism>
<dbReference type="PANTHER" id="PTHR48025:SF1">
    <property type="entry name" value="RRM DOMAIN-CONTAINING PROTEIN"/>
    <property type="match status" value="1"/>
</dbReference>
<dbReference type="Pfam" id="PF00076">
    <property type="entry name" value="RRM_1"/>
    <property type="match status" value="1"/>
</dbReference>
<dbReference type="InterPro" id="IPR000504">
    <property type="entry name" value="RRM_dom"/>
</dbReference>
<gene>
    <name evidence="4" type="ORF">V6N12_057042</name>
</gene>
<evidence type="ECO:0000256" key="2">
    <source>
        <dbReference type="PROSITE-ProRule" id="PRU00176"/>
    </source>
</evidence>
<dbReference type="SMART" id="SM00360">
    <property type="entry name" value="RRM"/>
    <property type="match status" value="1"/>
</dbReference>
<dbReference type="Proteomes" id="UP001472677">
    <property type="component" value="Unassembled WGS sequence"/>
</dbReference>
<dbReference type="PANTHER" id="PTHR48025">
    <property type="entry name" value="OS02G0815200 PROTEIN"/>
    <property type="match status" value="1"/>
</dbReference>
<dbReference type="CDD" id="cd00590">
    <property type="entry name" value="RRM_SF"/>
    <property type="match status" value="1"/>
</dbReference>
<evidence type="ECO:0000313" key="5">
    <source>
        <dbReference type="Proteomes" id="UP001472677"/>
    </source>
</evidence>
<dbReference type="PROSITE" id="PS50102">
    <property type="entry name" value="RRM"/>
    <property type="match status" value="1"/>
</dbReference>
<keyword evidence="5" id="KW-1185">Reference proteome</keyword>
<dbReference type="InterPro" id="IPR050502">
    <property type="entry name" value="Euk_RNA-bind_prot"/>
</dbReference>
<reference evidence="4 5" key="1">
    <citation type="journal article" date="2024" name="G3 (Bethesda)">
        <title>Genome assembly of Hibiscus sabdariffa L. provides insights into metabolisms of medicinal natural products.</title>
        <authorList>
            <person name="Kim T."/>
        </authorList>
    </citation>
    <scope>NUCLEOTIDE SEQUENCE [LARGE SCALE GENOMIC DNA]</scope>
    <source>
        <strain evidence="4">TK-2024</strain>
        <tissue evidence="4">Old leaves</tissue>
    </source>
</reference>